<evidence type="ECO:0000313" key="3">
    <source>
        <dbReference type="EMBL" id="PSN90218.1"/>
    </source>
</evidence>
<dbReference type="InterPro" id="IPR020843">
    <property type="entry name" value="ER"/>
</dbReference>
<keyword evidence="1" id="KW-0521">NADP</keyword>
<dbReference type="EMBL" id="NEXE01000069">
    <property type="protein sequence ID" value="PSN90218.1"/>
    <property type="molecule type" value="Genomic_DNA"/>
</dbReference>
<accession>A0A2R6AV54</accession>
<dbReference type="GO" id="GO:0016491">
    <property type="term" value="F:oxidoreductase activity"/>
    <property type="evidence" value="ECO:0007669"/>
    <property type="project" value="InterPro"/>
</dbReference>
<organism evidence="3 4">
    <name type="scientific">Candidatus Marsarchaeota G2 archaeon OSP_D</name>
    <dbReference type="NCBI Taxonomy" id="1978157"/>
    <lineage>
        <taxon>Archaea</taxon>
        <taxon>Candidatus Marsarchaeota</taxon>
        <taxon>Candidatus Marsarchaeota group 2</taxon>
    </lineage>
</organism>
<feature type="domain" description="Enoyl reductase (ER)" evidence="2">
    <location>
        <begin position="17"/>
        <end position="351"/>
    </location>
</feature>
<reference evidence="3 4" key="1">
    <citation type="submission" date="2017-04" db="EMBL/GenBank/DDBJ databases">
        <title>Novel microbial lineages endemic to geothermal iron-oxide mats fill important gaps in the evolutionary history of Archaea.</title>
        <authorList>
            <person name="Jay Z.J."/>
            <person name="Beam J.P."/>
            <person name="Dlakic M."/>
            <person name="Rusch D.B."/>
            <person name="Kozubal M.A."/>
            <person name="Inskeep W.P."/>
        </authorList>
    </citation>
    <scope>NUCLEOTIDE SEQUENCE [LARGE SCALE GENOMIC DNA]</scope>
    <source>
        <strain evidence="3">OSP_D</strain>
    </source>
</reference>
<dbReference type="Pfam" id="PF08240">
    <property type="entry name" value="ADH_N"/>
    <property type="match status" value="1"/>
</dbReference>
<dbReference type="InterPro" id="IPR051603">
    <property type="entry name" value="Zinc-ADH_QOR/CCCR"/>
</dbReference>
<protein>
    <recommendedName>
        <fullName evidence="2">Enoyl reductase (ER) domain-containing protein</fullName>
    </recommendedName>
</protein>
<evidence type="ECO:0000313" key="4">
    <source>
        <dbReference type="Proteomes" id="UP000240322"/>
    </source>
</evidence>
<dbReference type="Proteomes" id="UP000240322">
    <property type="component" value="Unassembled WGS sequence"/>
</dbReference>
<gene>
    <name evidence="3" type="ORF">B9Q03_07380</name>
</gene>
<dbReference type="SUPFAM" id="SSF50129">
    <property type="entry name" value="GroES-like"/>
    <property type="match status" value="1"/>
</dbReference>
<dbReference type="InterPro" id="IPR013154">
    <property type="entry name" value="ADH-like_N"/>
</dbReference>
<dbReference type="AlphaFoldDB" id="A0A2R6AV54"/>
<dbReference type="Gene3D" id="3.90.180.10">
    <property type="entry name" value="Medium-chain alcohol dehydrogenases, catalytic domain"/>
    <property type="match status" value="1"/>
</dbReference>
<dbReference type="PANTHER" id="PTHR44154">
    <property type="entry name" value="QUINONE OXIDOREDUCTASE"/>
    <property type="match status" value="1"/>
</dbReference>
<name>A0A2R6AV54_9ARCH</name>
<comment type="caution">
    <text evidence="3">The sequence shown here is derived from an EMBL/GenBank/DDBJ whole genome shotgun (WGS) entry which is preliminary data.</text>
</comment>
<sequence>MGYGCLGLRAWRFDSFGGADKLYLAEVERPKPASGEVLVRVAYAGVNPVDRSIISGRFQWIRLPHTPGAEFVGTVEDVGDGVGGVEAGERVLVMPNLFCGECYYCSRGEESSCLTNPNIEREPYLLAIHRDGGWAEWVAVPSRNLMRLPDNLDFREASTLPVDGLTAWHLLRRARPQPGELVVVMGASGGVGSFAVQFAKIYGCGVVGVVGGETQARALLELGADYVVDRSEDIAHFVRSVNGGRGADVVVDPLGSATWKTSFLSLAPMGRYVTCGVLTGTTAELDILRLYSMQAEVIGSTVGSRWEMQRVLELASKNRVKPLIDSTYKFEELKSAFTRLNEHGRSGKVVLEVKG</sequence>
<dbReference type="PANTHER" id="PTHR44154:SF1">
    <property type="entry name" value="QUINONE OXIDOREDUCTASE"/>
    <property type="match status" value="1"/>
</dbReference>
<evidence type="ECO:0000256" key="1">
    <source>
        <dbReference type="ARBA" id="ARBA00022857"/>
    </source>
</evidence>
<dbReference type="InterPro" id="IPR011032">
    <property type="entry name" value="GroES-like_sf"/>
</dbReference>
<dbReference type="InterPro" id="IPR036291">
    <property type="entry name" value="NAD(P)-bd_dom_sf"/>
</dbReference>
<dbReference type="InterPro" id="IPR013149">
    <property type="entry name" value="ADH-like_C"/>
</dbReference>
<evidence type="ECO:0000259" key="2">
    <source>
        <dbReference type="SMART" id="SM00829"/>
    </source>
</evidence>
<dbReference type="SMART" id="SM00829">
    <property type="entry name" value="PKS_ER"/>
    <property type="match status" value="1"/>
</dbReference>
<dbReference type="SUPFAM" id="SSF51735">
    <property type="entry name" value="NAD(P)-binding Rossmann-fold domains"/>
    <property type="match status" value="1"/>
</dbReference>
<dbReference type="Pfam" id="PF00107">
    <property type="entry name" value="ADH_zinc_N"/>
    <property type="match status" value="1"/>
</dbReference>
<proteinExistence type="predicted"/>